<protein>
    <recommendedName>
        <fullName evidence="2">VCBS repeat-containing protein</fullName>
    </recommendedName>
</protein>
<feature type="non-terminal residue" evidence="1">
    <location>
        <position position="1"/>
    </location>
</feature>
<feature type="non-terminal residue" evidence="1">
    <location>
        <position position="255"/>
    </location>
</feature>
<dbReference type="AlphaFoldDB" id="A0A382ZX29"/>
<sequence>VIRYYELDDDGYQKMGWELEAPDGLLGNFVNVKLGDLDGDGVPELITVSNLAELDRDELLQPIAFYYYWDGERFSEDAGSVLNLSGGRNFVRAHNFVLMDYDGDMDQELAVSLGSPLREIVILDLNDAGEWYVLQSVKPSGMSSGVGAIFVTAVDWNHDGYDEIITFSPEGNILRAQPFYNSGAELIMGDNQDTPIPGLDGLIPNAISTTDWDKDGLIDVLLPFYNGDIFALALTDDFLSVEKLIIEGGPLSSMR</sequence>
<name>A0A382ZX29_9ZZZZ</name>
<dbReference type="Gene3D" id="2.130.10.130">
    <property type="entry name" value="Integrin alpha, N-terminal"/>
    <property type="match status" value="1"/>
</dbReference>
<reference evidence="1" key="1">
    <citation type="submission" date="2018-05" db="EMBL/GenBank/DDBJ databases">
        <authorList>
            <person name="Lanie J.A."/>
            <person name="Ng W.-L."/>
            <person name="Kazmierczak K.M."/>
            <person name="Andrzejewski T.M."/>
            <person name="Davidsen T.M."/>
            <person name="Wayne K.J."/>
            <person name="Tettelin H."/>
            <person name="Glass J.I."/>
            <person name="Rusch D."/>
            <person name="Podicherti R."/>
            <person name="Tsui H.-C.T."/>
            <person name="Winkler M.E."/>
        </authorList>
    </citation>
    <scope>NUCLEOTIDE SEQUENCE</scope>
</reference>
<organism evidence="1">
    <name type="scientific">marine metagenome</name>
    <dbReference type="NCBI Taxonomy" id="408172"/>
    <lineage>
        <taxon>unclassified sequences</taxon>
        <taxon>metagenomes</taxon>
        <taxon>ecological metagenomes</taxon>
    </lineage>
</organism>
<gene>
    <name evidence="1" type="ORF">METZ01_LOCUS452807</name>
</gene>
<dbReference type="SUPFAM" id="SSF69318">
    <property type="entry name" value="Integrin alpha N-terminal domain"/>
    <property type="match status" value="1"/>
</dbReference>
<dbReference type="InterPro" id="IPR028994">
    <property type="entry name" value="Integrin_alpha_N"/>
</dbReference>
<dbReference type="EMBL" id="UINC01187298">
    <property type="protein sequence ID" value="SVD99953.1"/>
    <property type="molecule type" value="Genomic_DNA"/>
</dbReference>
<evidence type="ECO:0000313" key="1">
    <source>
        <dbReference type="EMBL" id="SVD99953.1"/>
    </source>
</evidence>
<evidence type="ECO:0008006" key="2">
    <source>
        <dbReference type="Google" id="ProtNLM"/>
    </source>
</evidence>
<accession>A0A382ZX29</accession>
<proteinExistence type="predicted"/>